<evidence type="ECO:0000256" key="3">
    <source>
        <dbReference type="ARBA" id="ARBA00022737"/>
    </source>
</evidence>
<sequence>MSLEEVFGLDRAEAPDGLSCYIEALQRWRVWRNNPPLFYSTCIQSALQWPSLTVQLFPHLRPSSVPGLLRHAILYGGTAAEDGFATISLASVAIDDPITTAAAAAAGRPPLPPDAVHRLSAPLLEEVCVLRHQGDVDRLRYCPGRPALVAVKCSGERLSLYDIGPRLGLLDGGLGGEGGGRQQQVQEGDGREREGGEGMDVDGDGGGSGPTMRKGAGSSAAGAGAAAAAGEDDGQGGEEVPLEPVSVLSSEQQDGVSLAWGSSSSGGGSGGPRLYSGLRCGAVAEYAVREDGSLAEVAVRQGGHDGDADVVDLAWGSEVPWEGNVTEAGGTAAAATAAGDVMAPPGLLASVGTDGRTLLWDPRQLRVALHAPRCRQDVNGVAFSPPGSGGGGGSSAVPQLANAGNDGVIRVYDIRYLHGGRTGGDGGGGGGGGSAASTSTAAAASHGLALHRLKGHNCPVRQLSYGPHSGGLLASADEQGRVLLWELGCRTALQGQQDGRGLLTTRPELLFVHAGHVLSVDDFSWSTELYGTLASVSGFLDPEVVEKVRQHPRGGAELEGQPPAVQVWRPAADMLPPPPSCSPSWRSPLLARS</sequence>
<comment type="similarity">
    <text evidence="1">Belongs to the WD repeat RBAP46/RBAP48/MSI1 family.</text>
</comment>
<keyword evidence="2 5" id="KW-0853">WD repeat</keyword>
<protein>
    <recommendedName>
        <fullName evidence="7">Histone-binding protein RBBP4-like N-terminal domain-containing protein</fullName>
    </recommendedName>
</protein>
<dbReference type="SUPFAM" id="SSF50978">
    <property type="entry name" value="WD40 repeat-like"/>
    <property type="match status" value="1"/>
</dbReference>
<dbReference type="InterPro" id="IPR036322">
    <property type="entry name" value="WD40_repeat_dom_sf"/>
</dbReference>
<gene>
    <name evidence="8" type="ORF">Agub_g9093</name>
</gene>
<feature type="compositionally biased region" description="Low complexity" evidence="6">
    <location>
        <begin position="215"/>
        <end position="229"/>
    </location>
</feature>
<reference evidence="8 9" key="1">
    <citation type="journal article" date="2021" name="Sci. Rep.">
        <title>Genome sequencing of the multicellular alga Astrephomene provides insights into convergent evolution of germ-soma differentiation.</title>
        <authorList>
            <person name="Yamashita S."/>
            <person name="Yamamoto K."/>
            <person name="Matsuzaki R."/>
            <person name="Suzuki S."/>
            <person name="Yamaguchi H."/>
            <person name="Hirooka S."/>
            <person name="Minakuchi Y."/>
            <person name="Miyagishima S."/>
            <person name="Kawachi M."/>
            <person name="Toyoda A."/>
            <person name="Nozaki H."/>
        </authorList>
    </citation>
    <scope>NUCLEOTIDE SEQUENCE [LARGE SCALE GENOMIC DNA]</scope>
    <source>
        <strain evidence="8 9">NIES-4017</strain>
    </source>
</reference>
<dbReference type="SMART" id="SM00320">
    <property type="entry name" value="WD40"/>
    <property type="match status" value="4"/>
</dbReference>
<dbReference type="PROSITE" id="PS50082">
    <property type="entry name" value="WD_REPEATS_2"/>
    <property type="match status" value="1"/>
</dbReference>
<comment type="caution">
    <text evidence="8">The sequence shown here is derived from an EMBL/GenBank/DDBJ whole genome shotgun (WGS) entry which is preliminary data.</text>
</comment>
<evidence type="ECO:0000259" key="7">
    <source>
        <dbReference type="Pfam" id="PF12265"/>
    </source>
</evidence>
<dbReference type="InterPro" id="IPR015943">
    <property type="entry name" value="WD40/YVTN_repeat-like_dom_sf"/>
</dbReference>
<dbReference type="GO" id="GO:0006325">
    <property type="term" value="P:chromatin organization"/>
    <property type="evidence" value="ECO:0007669"/>
    <property type="project" value="UniProtKB-KW"/>
</dbReference>
<evidence type="ECO:0000256" key="6">
    <source>
        <dbReference type="SAM" id="MobiDB-lite"/>
    </source>
</evidence>
<evidence type="ECO:0000256" key="1">
    <source>
        <dbReference type="ARBA" id="ARBA00009341"/>
    </source>
</evidence>
<dbReference type="Gene3D" id="2.130.10.10">
    <property type="entry name" value="YVTN repeat-like/Quinoprotein amine dehydrogenase"/>
    <property type="match status" value="1"/>
</dbReference>
<evidence type="ECO:0000256" key="4">
    <source>
        <dbReference type="ARBA" id="ARBA00022853"/>
    </source>
</evidence>
<name>A0AAD3DSS7_9CHLO</name>
<keyword evidence="9" id="KW-1185">Reference proteome</keyword>
<dbReference type="Pfam" id="PF12265">
    <property type="entry name" value="CAF1C_H4-bd"/>
    <property type="match status" value="1"/>
</dbReference>
<dbReference type="Pfam" id="PF00400">
    <property type="entry name" value="WD40"/>
    <property type="match status" value="1"/>
</dbReference>
<evidence type="ECO:0000256" key="2">
    <source>
        <dbReference type="ARBA" id="ARBA00022574"/>
    </source>
</evidence>
<feature type="region of interest" description="Disordered" evidence="6">
    <location>
        <begin position="551"/>
        <end position="593"/>
    </location>
</feature>
<evidence type="ECO:0000313" key="8">
    <source>
        <dbReference type="EMBL" id="GFR47380.1"/>
    </source>
</evidence>
<feature type="domain" description="Histone-binding protein RBBP4-like N-terminal" evidence="7">
    <location>
        <begin position="29"/>
        <end position="82"/>
    </location>
</feature>
<proteinExistence type="inferred from homology"/>
<dbReference type="PANTHER" id="PTHR22850">
    <property type="entry name" value="WD40 REPEAT FAMILY"/>
    <property type="match status" value="1"/>
</dbReference>
<dbReference type="InterPro" id="IPR001680">
    <property type="entry name" value="WD40_rpt"/>
</dbReference>
<keyword evidence="4" id="KW-0156">Chromatin regulator</keyword>
<accession>A0AAD3DSS7</accession>
<feature type="repeat" description="WD" evidence="5">
    <location>
        <begin position="453"/>
        <end position="487"/>
    </location>
</feature>
<dbReference type="EMBL" id="BMAR01000018">
    <property type="protein sequence ID" value="GFR47380.1"/>
    <property type="molecule type" value="Genomic_DNA"/>
</dbReference>
<evidence type="ECO:0000313" key="9">
    <source>
        <dbReference type="Proteomes" id="UP001054857"/>
    </source>
</evidence>
<keyword evidence="3" id="KW-0677">Repeat</keyword>
<feature type="region of interest" description="Disordered" evidence="6">
    <location>
        <begin position="173"/>
        <end position="270"/>
    </location>
</feature>
<dbReference type="AlphaFoldDB" id="A0AAD3DSS7"/>
<dbReference type="InterPro" id="IPR050459">
    <property type="entry name" value="WD_repeat_RBAP46/RBAP48/MSI1"/>
</dbReference>
<dbReference type="InterPro" id="IPR022052">
    <property type="entry name" value="Histone-bd_RBBP4-like_N"/>
</dbReference>
<dbReference type="Proteomes" id="UP001054857">
    <property type="component" value="Unassembled WGS sequence"/>
</dbReference>
<feature type="compositionally biased region" description="Low complexity" evidence="6">
    <location>
        <begin position="582"/>
        <end position="593"/>
    </location>
</feature>
<organism evidence="8 9">
    <name type="scientific">Astrephomene gubernaculifera</name>
    <dbReference type="NCBI Taxonomy" id="47775"/>
    <lineage>
        <taxon>Eukaryota</taxon>
        <taxon>Viridiplantae</taxon>
        <taxon>Chlorophyta</taxon>
        <taxon>core chlorophytes</taxon>
        <taxon>Chlorophyceae</taxon>
        <taxon>CS clade</taxon>
        <taxon>Chlamydomonadales</taxon>
        <taxon>Astrephomenaceae</taxon>
        <taxon>Astrephomene</taxon>
    </lineage>
</organism>
<evidence type="ECO:0000256" key="5">
    <source>
        <dbReference type="PROSITE-ProRule" id="PRU00221"/>
    </source>
</evidence>